<proteinExistence type="predicted"/>
<feature type="region of interest" description="Disordered" evidence="1">
    <location>
        <begin position="11"/>
        <end position="38"/>
    </location>
</feature>
<dbReference type="EMBL" id="JAXCGZ010019234">
    <property type="protein sequence ID" value="KAK7066383.1"/>
    <property type="molecule type" value="Genomic_DNA"/>
</dbReference>
<dbReference type="AlphaFoldDB" id="A0AAN8ZWH4"/>
<comment type="caution">
    <text evidence="2">The sequence shown here is derived from an EMBL/GenBank/DDBJ whole genome shotgun (WGS) entry which is preliminary data.</text>
</comment>
<evidence type="ECO:0000313" key="3">
    <source>
        <dbReference type="Proteomes" id="UP001381693"/>
    </source>
</evidence>
<keyword evidence="3" id="KW-1185">Reference proteome</keyword>
<protein>
    <submittedName>
        <fullName evidence="2">Uncharacterized protein</fullName>
    </submittedName>
</protein>
<dbReference type="Proteomes" id="UP001381693">
    <property type="component" value="Unassembled WGS sequence"/>
</dbReference>
<feature type="non-terminal residue" evidence="2">
    <location>
        <position position="1"/>
    </location>
</feature>
<sequence length="111" mass="12165">LPFCTPTRLRLMPLSPRPTPYQGHGQPPVGPEGQPRYATPSTKICDSNSVLLLVRLAPAPSDASWMLSSPRLISYEIVYSLLKNSFQQRSQQCLTACLGGSYSSRCPTLTL</sequence>
<reference evidence="2 3" key="1">
    <citation type="submission" date="2023-11" db="EMBL/GenBank/DDBJ databases">
        <title>Halocaridina rubra genome assembly.</title>
        <authorList>
            <person name="Smith C."/>
        </authorList>
    </citation>
    <scope>NUCLEOTIDE SEQUENCE [LARGE SCALE GENOMIC DNA]</scope>
    <source>
        <strain evidence="2">EP-1</strain>
        <tissue evidence="2">Whole</tissue>
    </source>
</reference>
<accession>A0AAN8ZWH4</accession>
<evidence type="ECO:0000256" key="1">
    <source>
        <dbReference type="SAM" id="MobiDB-lite"/>
    </source>
</evidence>
<name>A0AAN8ZWH4_HALRR</name>
<evidence type="ECO:0000313" key="2">
    <source>
        <dbReference type="EMBL" id="KAK7066383.1"/>
    </source>
</evidence>
<organism evidence="2 3">
    <name type="scientific">Halocaridina rubra</name>
    <name type="common">Hawaiian red shrimp</name>
    <dbReference type="NCBI Taxonomy" id="373956"/>
    <lineage>
        <taxon>Eukaryota</taxon>
        <taxon>Metazoa</taxon>
        <taxon>Ecdysozoa</taxon>
        <taxon>Arthropoda</taxon>
        <taxon>Crustacea</taxon>
        <taxon>Multicrustacea</taxon>
        <taxon>Malacostraca</taxon>
        <taxon>Eumalacostraca</taxon>
        <taxon>Eucarida</taxon>
        <taxon>Decapoda</taxon>
        <taxon>Pleocyemata</taxon>
        <taxon>Caridea</taxon>
        <taxon>Atyoidea</taxon>
        <taxon>Atyidae</taxon>
        <taxon>Halocaridina</taxon>
    </lineage>
</organism>
<gene>
    <name evidence="2" type="ORF">SK128_004959</name>
</gene>